<comment type="caution">
    <text evidence="4">The sequence shown here is derived from an EMBL/GenBank/DDBJ whole genome shotgun (WGS) entry which is preliminary data.</text>
</comment>
<feature type="compositionally biased region" description="Polar residues" evidence="1">
    <location>
        <begin position="57"/>
        <end position="70"/>
    </location>
</feature>
<dbReference type="NCBIfam" id="TIGR02595">
    <property type="entry name" value="PEP_CTERM"/>
    <property type="match status" value="1"/>
</dbReference>
<evidence type="ECO:0000313" key="4">
    <source>
        <dbReference type="EMBL" id="OBV40649.1"/>
    </source>
</evidence>
<sequence>MRDNGVTSDASHLLFERTIVSTSIFTRSTGPALLLAATMMALAGNAQAQTQAPAQPGENQKSCQASTNSADGKARDANLDGTYSACSLADGFISGSTRANDGKKPVPEFNGVMSDQELRKFDSSDGTHRLAINALPGKETTVPGGTVLSADDNSFRFRTRDFVAAEEIYPLDDTAAYGAAGRAVSRSSAASLGESAPLSTGGVGGGAAAGDLNTNGGLVPAVPEPGTWAMLLAGLGLLALAGRRKLTAKT</sequence>
<proteinExistence type="predicted"/>
<evidence type="ECO:0000256" key="2">
    <source>
        <dbReference type="SAM" id="SignalP"/>
    </source>
</evidence>
<feature type="region of interest" description="Disordered" evidence="1">
    <location>
        <begin position="48"/>
        <end position="76"/>
    </location>
</feature>
<name>A0A1A7C6I7_9BURK</name>
<evidence type="ECO:0000259" key="3">
    <source>
        <dbReference type="Pfam" id="PF07589"/>
    </source>
</evidence>
<feature type="domain" description="Ice-binding protein C-terminal" evidence="3">
    <location>
        <begin position="221"/>
        <end position="245"/>
    </location>
</feature>
<feature type="chain" id="PRO_5008355772" evidence="2">
    <location>
        <begin position="49"/>
        <end position="250"/>
    </location>
</feature>
<keyword evidence="2" id="KW-0732">Signal</keyword>
<feature type="signal peptide" evidence="2">
    <location>
        <begin position="1"/>
        <end position="48"/>
    </location>
</feature>
<reference evidence="4 5" key="1">
    <citation type="submission" date="2016-04" db="EMBL/GenBank/DDBJ databases">
        <title>Draft genome sequence of Janthinobacterium psychrotolerans sp. nov., isolated from freshwater sediments in Denmark.</title>
        <authorList>
            <person name="Gong X."/>
            <person name="Skrivergaard S."/>
            <person name="Korsgaard B.S."/>
            <person name="Schreiber L."/>
            <person name="Marshall I.P."/>
            <person name="Finster K."/>
            <person name="Schramm A."/>
        </authorList>
    </citation>
    <scope>NUCLEOTIDE SEQUENCE [LARGE SCALE GENOMIC DNA]</scope>
    <source>
        <strain evidence="4 5">S3-2</strain>
    </source>
</reference>
<keyword evidence="5" id="KW-1185">Reference proteome</keyword>
<gene>
    <name evidence="4" type="ORF">ASR47_101840</name>
</gene>
<dbReference type="OrthoDB" id="8707023at2"/>
<dbReference type="Proteomes" id="UP000092713">
    <property type="component" value="Unassembled WGS sequence"/>
</dbReference>
<organism evidence="4 5">
    <name type="scientific">Janthinobacterium psychrotolerans</name>
    <dbReference type="NCBI Taxonomy" id="1747903"/>
    <lineage>
        <taxon>Bacteria</taxon>
        <taxon>Pseudomonadati</taxon>
        <taxon>Pseudomonadota</taxon>
        <taxon>Betaproteobacteria</taxon>
        <taxon>Burkholderiales</taxon>
        <taxon>Oxalobacteraceae</taxon>
        <taxon>Janthinobacterium</taxon>
    </lineage>
</organism>
<evidence type="ECO:0000313" key="5">
    <source>
        <dbReference type="Proteomes" id="UP000092713"/>
    </source>
</evidence>
<dbReference type="EMBL" id="LOCQ01000045">
    <property type="protein sequence ID" value="OBV40649.1"/>
    <property type="molecule type" value="Genomic_DNA"/>
</dbReference>
<dbReference type="Pfam" id="PF07589">
    <property type="entry name" value="PEP-CTERM"/>
    <property type="match status" value="1"/>
</dbReference>
<dbReference type="AlphaFoldDB" id="A0A1A7C6I7"/>
<protein>
    <submittedName>
        <fullName evidence="4">PEP-CTERM protein-sorting domain-containing protein</fullName>
    </submittedName>
</protein>
<accession>A0A1A7C6I7</accession>
<evidence type="ECO:0000256" key="1">
    <source>
        <dbReference type="SAM" id="MobiDB-lite"/>
    </source>
</evidence>
<dbReference type="InterPro" id="IPR013424">
    <property type="entry name" value="Ice-binding_C"/>
</dbReference>
<dbReference type="PATRIC" id="fig|1747903.4.peg.4293"/>